<organism evidence="6 7">
    <name type="scientific">Nannospalax galili</name>
    <name type="common">Northern Israeli blind subterranean mole rat</name>
    <name type="synonym">Spalax galili</name>
    <dbReference type="NCBI Taxonomy" id="1026970"/>
    <lineage>
        <taxon>Eukaryota</taxon>
        <taxon>Metazoa</taxon>
        <taxon>Chordata</taxon>
        <taxon>Craniata</taxon>
        <taxon>Vertebrata</taxon>
        <taxon>Euteleostomi</taxon>
        <taxon>Mammalia</taxon>
        <taxon>Eutheria</taxon>
        <taxon>Euarchontoglires</taxon>
        <taxon>Glires</taxon>
        <taxon>Rodentia</taxon>
        <taxon>Myomorpha</taxon>
        <taxon>Muroidea</taxon>
        <taxon>Spalacidae</taxon>
        <taxon>Spalacinae</taxon>
        <taxon>Nannospalax</taxon>
    </lineage>
</organism>
<feature type="coiled-coil region" evidence="3">
    <location>
        <begin position="95"/>
        <end position="129"/>
    </location>
</feature>
<name>A0A8C6R7L7_NANGA</name>
<dbReference type="GO" id="GO:0002456">
    <property type="term" value="P:T cell mediated immunity"/>
    <property type="evidence" value="ECO:0007669"/>
    <property type="project" value="Ensembl"/>
</dbReference>
<protein>
    <submittedName>
        <fullName evidence="6">C-type lectin domain family 4, member g</fullName>
    </submittedName>
</protein>
<keyword evidence="1" id="KW-0430">Lectin</keyword>
<evidence type="ECO:0000256" key="4">
    <source>
        <dbReference type="SAM" id="Phobius"/>
    </source>
</evidence>
<evidence type="ECO:0000256" key="1">
    <source>
        <dbReference type="ARBA" id="ARBA00022734"/>
    </source>
</evidence>
<evidence type="ECO:0000313" key="7">
    <source>
        <dbReference type="Proteomes" id="UP000694381"/>
    </source>
</evidence>
<dbReference type="GO" id="GO:0033080">
    <property type="term" value="P:immature T cell proliferation in thymus"/>
    <property type="evidence" value="ECO:0007669"/>
    <property type="project" value="Ensembl"/>
</dbReference>
<dbReference type="Ensembl" id="ENSNGAT00000019244.1">
    <property type="protein sequence ID" value="ENSNGAP00000013664.1"/>
    <property type="gene ID" value="ENSNGAG00000015172.1"/>
</dbReference>
<dbReference type="InterPro" id="IPR001304">
    <property type="entry name" value="C-type_lectin-like"/>
</dbReference>
<dbReference type="InterPro" id="IPR050111">
    <property type="entry name" value="C-type_lectin/snaclec_domain"/>
</dbReference>
<feature type="transmembrane region" description="Helical" evidence="4">
    <location>
        <begin position="31"/>
        <end position="54"/>
    </location>
</feature>
<dbReference type="GeneTree" id="ENSGT00940000161836"/>
<evidence type="ECO:0000256" key="3">
    <source>
        <dbReference type="SAM" id="Coils"/>
    </source>
</evidence>
<dbReference type="Pfam" id="PF00059">
    <property type="entry name" value="Lectin_C"/>
    <property type="match status" value="1"/>
</dbReference>
<dbReference type="InterPro" id="IPR016186">
    <property type="entry name" value="C-type_lectin-like/link_sf"/>
</dbReference>
<dbReference type="GO" id="GO:0097367">
    <property type="term" value="F:carbohydrate derivative binding"/>
    <property type="evidence" value="ECO:0007669"/>
    <property type="project" value="Ensembl"/>
</dbReference>
<keyword evidence="4" id="KW-1133">Transmembrane helix</keyword>
<dbReference type="GO" id="GO:0070061">
    <property type="term" value="F:fructose binding"/>
    <property type="evidence" value="ECO:0007669"/>
    <property type="project" value="Ensembl"/>
</dbReference>
<keyword evidence="4" id="KW-0472">Membrane</keyword>
<evidence type="ECO:0000313" key="6">
    <source>
        <dbReference type="Ensembl" id="ENSNGAP00000013664.1"/>
    </source>
</evidence>
<gene>
    <name evidence="6" type="primary">Clec4g</name>
</gene>
<dbReference type="InterPro" id="IPR018378">
    <property type="entry name" value="C-type_lectin_CS"/>
</dbReference>
<keyword evidence="2" id="KW-1015">Disulfide bond</keyword>
<keyword evidence="4" id="KW-0812">Transmembrane</keyword>
<proteinExistence type="predicted"/>
<accession>A0A8C6R7L7</accession>
<evidence type="ECO:0000259" key="5">
    <source>
        <dbReference type="PROSITE" id="PS50041"/>
    </source>
</evidence>
<dbReference type="GO" id="GO:0030247">
    <property type="term" value="F:polysaccharide binding"/>
    <property type="evidence" value="ECO:0007669"/>
    <property type="project" value="Ensembl"/>
</dbReference>
<sequence>MDANGYSKLGSATKEVTGGHWGRWESCKQRLFFLALAVLVVTVLWALILSALLSKGSTERRTLRHYHSLLKTNVSEQKVLLGALKEEVGACKSCCSETKAQLQTTLTELKETQAKLMEQESTLKELREHVTQGLAEAGRDREDVRNELFRALDAVKHQNSSCEQCPASWLPFQGSCYYFSESQATWEAAQSHCAGHSAHLVIVGGLDEQGFLTRHTRSRGYWLGLRAVRHLRKIQGYQWEDGVSLTFSHWNTGEPNDSRGREDCVMMLHSGLWNDAPCSSEKDGWICEKRSSCCL</sequence>
<dbReference type="GO" id="GO:0005886">
    <property type="term" value="C:plasma membrane"/>
    <property type="evidence" value="ECO:0007669"/>
    <property type="project" value="Ensembl"/>
</dbReference>
<dbReference type="GO" id="GO:0001618">
    <property type="term" value="F:virus receptor activity"/>
    <property type="evidence" value="ECO:0007669"/>
    <property type="project" value="Ensembl"/>
</dbReference>
<dbReference type="GO" id="GO:0033088">
    <property type="term" value="P:negative regulation of immature T cell proliferation in thymus"/>
    <property type="evidence" value="ECO:0007669"/>
    <property type="project" value="Ensembl"/>
</dbReference>
<dbReference type="Gene3D" id="3.10.100.10">
    <property type="entry name" value="Mannose-Binding Protein A, subunit A"/>
    <property type="match status" value="1"/>
</dbReference>
<dbReference type="GO" id="GO:0005537">
    <property type="term" value="F:D-mannose binding"/>
    <property type="evidence" value="ECO:0007669"/>
    <property type="project" value="Ensembl"/>
</dbReference>
<dbReference type="SUPFAM" id="SSF56436">
    <property type="entry name" value="C-type lectin-like"/>
    <property type="match status" value="1"/>
</dbReference>
<keyword evidence="3" id="KW-0175">Coiled coil</keyword>
<dbReference type="InterPro" id="IPR016187">
    <property type="entry name" value="CTDL_fold"/>
</dbReference>
<dbReference type="SMART" id="SM00034">
    <property type="entry name" value="CLECT"/>
    <property type="match status" value="1"/>
</dbReference>
<dbReference type="OMA" id="GQEDCVM"/>
<dbReference type="GO" id="GO:0002710">
    <property type="term" value="P:negative regulation of T cell mediated immunity"/>
    <property type="evidence" value="ECO:0007669"/>
    <property type="project" value="Ensembl"/>
</dbReference>
<dbReference type="GO" id="GO:0046642">
    <property type="term" value="P:negative regulation of alpha-beta T cell proliferation"/>
    <property type="evidence" value="ECO:0007669"/>
    <property type="project" value="Ensembl"/>
</dbReference>
<reference evidence="6" key="2">
    <citation type="submission" date="2025-09" db="UniProtKB">
        <authorList>
            <consortium name="Ensembl"/>
        </authorList>
    </citation>
    <scope>IDENTIFICATION</scope>
</reference>
<reference evidence="6" key="1">
    <citation type="submission" date="2025-08" db="UniProtKB">
        <authorList>
            <consortium name="Ensembl"/>
        </authorList>
    </citation>
    <scope>IDENTIFICATION</scope>
</reference>
<dbReference type="GO" id="GO:0046633">
    <property type="term" value="P:alpha-beta T cell proliferation"/>
    <property type="evidence" value="ECO:0007669"/>
    <property type="project" value="Ensembl"/>
</dbReference>
<evidence type="ECO:0000256" key="2">
    <source>
        <dbReference type="ARBA" id="ARBA00023157"/>
    </source>
</evidence>
<dbReference type="Proteomes" id="UP000694381">
    <property type="component" value="Unassembled WGS sequence"/>
</dbReference>
<dbReference type="PROSITE" id="PS00615">
    <property type="entry name" value="C_TYPE_LECTIN_1"/>
    <property type="match status" value="1"/>
</dbReference>
<dbReference type="PROSITE" id="PS50041">
    <property type="entry name" value="C_TYPE_LECTIN_2"/>
    <property type="match status" value="1"/>
</dbReference>
<dbReference type="PANTHER" id="PTHR22803">
    <property type="entry name" value="MANNOSE, PHOSPHOLIPASE, LECTIN RECEPTOR RELATED"/>
    <property type="match status" value="1"/>
</dbReference>
<dbReference type="AlphaFoldDB" id="A0A8C6R7L7"/>
<dbReference type="GO" id="GO:1903902">
    <property type="term" value="P:positive regulation of viral life cycle"/>
    <property type="evidence" value="ECO:0007669"/>
    <property type="project" value="Ensembl"/>
</dbReference>
<dbReference type="GO" id="GO:0120274">
    <property type="term" value="F:virus coreceptor activity"/>
    <property type="evidence" value="ECO:0007669"/>
    <property type="project" value="Ensembl"/>
</dbReference>
<feature type="domain" description="C-type lectin" evidence="5">
    <location>
        <begin position="172"/>
        <end position="282"/>
    </location>
</feature>
<keyword evidence="7" id="KW-1185">Reference proteome</keyword>